<proteinExistence type="inferred from homology"/>
<dbReference type="PANTHER" id="PTHR47706">
    <property type="entry name" value="NMRA-LIKE FAMILY PROTEIN"/>
    <property type="match status" value="1"/>
</dbReference>
<evidence type="ECO:0000259" key="4">
    <source>
        <dbReference type="Pfam" id="PF13460"/>
    </source>
</evidence>
<dbReference type="InterPro" id="IPR051609">
    <property type="entry name" value="NmrA/Isoflavone_reductase-like"/>
</dbReference>
<dbReference type="PANTHER" id="PTHR47706:SF1">
    <property type="entry name" value="CIPA-LIKE, PUTATIVE (AFU_ORTHOLOGUE AFUA_1G12460)-RELATED"/>
    <property type="match status" value="1"/>
</dbReference>
<evidence type="ECO:0000313" key="5">
    <source>
        <dbReference type="EMBL" id="KAG7284917.1"/>
    </source>
</evidence>
<protein>
    <recommendedName>
        <fullName evidence="4">NAD(P)-binding domain-containing protein</fullName>
    </recommendedName>
</protein>
<gene>
    <name evidence="5" type="ORF">NEMBOFW57_009532</name>
</gene>
<dbReference type="GO" id="GO:0016491">
    <property type="term" value="F:oxidoreductase activity"/>
    <property type="evidence" value="ECO:0007669"/>
    <property type="project" value="UniProtKB-KW"/>
</dbReference>
<sequence length="130" mass="13858">MSRSDSIFAAWATWRVFSPPVGASDNAAAFIAAKAGDGLERNVVHAGKKATGNLGPAILAQLLAHAFEVTVLIRQQLKQHHRRHIFPPSVQVGRVNYASRDSLVSALRGHDAVVSALPSLVVDLLPHGDP</sequence>
<reference evidence="5" key="1">
    <citation type="submission" date="2023-02" db="EMBL/GenBank/DDBJ databases">
        <authorList>
            <person name="Palmer J.M."/>
        </authorList>
    </citation>
    <scope>NUCLEOTIDE SEQUENCE</scope>
    <source>
        <strain evidence="5">FW57</strain>
    </source>
</reference>
<dbReference type="InterPro" id="IPR036291">
    <property type="entry name" value="NAD(P)-bd_dom_sf"/>
</dbReference>
<dbReference type="Gene3D" id="3.40.50.720">
    <property type="entry name" value="NAD(P)-binding Rossmann-like Domain"/>
    <property type="match status" value="1"/>
</dbReference>
<dbReference type="SUPFAM" id="SSF51735">
    <property type="entry name" value="NAD(P)-binding Rossmann-fold domains"/>
    <property type="match status" value="1"/>
</dbReference>
<dbReference type="Pfam" id="PF13460">
    <property type="entry name" value="NAD_binding_10"/>
    <property type="match status" value="1"/>
</dbReference>
<evidence type="ECO:0000256" key="1">
    <source>
        <dbReference type="ARBA" id="ARBA00005725"/>
    </source>
</evidence>
<name>A0AAD4ET03_9PEZI</name>
<evidence type="ECO:0000256" key="2">
    <source>
        <dbReference type="ARBA" id="ARBA00022857"/>
    </source>
</evidence>
<dbReference type="EMBL" id="JAHCVI010000005">
    <property type="protein sequence ID" value="KAG7284917.1"/>
    <property type="molecule type" value="Genomic_DNA"/>
</dbReference>
<evidence type="ECO:0000313" key="6">
    <source>
        <dbReference type="Proteomes" id="UP001197093"/>
    </source>
</evidence>
<keyword evidence="6" id="KW-1185">Reference proteome</keyword>
<dbReference type="Proteomes" id="UP001197093">
    <property type="component" value="Unassembled WGS sequence"/>
</dbReference>
<dbReference type="AlphaFoldDB" id="A0AAD4ET03"/>
<keyword evidence="3" id="KW-0560">Oxidoreductase</keyword>
<comment type="caution">
    <text evidence="5">The sequence shown here is derived from an EMBL/GenBank/DDBJ whole genome shotgun (WGS) entry which is preliminary data.</text>
</comment>
<evidence type="ECO:0000256" key="3">
    <source>
        <dbReference type="ARBA" id="ARBA00023002"/>
    </source>
</evidence>
<organism evidence="5 6">
    <name type="scientific">Staphylotrichum longicolle</name>
    <dbReference type="NCBI Taxonomy" id="669026"/>
    <lineage>
        <taxon>Eukaryota</taxon>
        <taxon>Fungi</taxon>
        <taxon>Dikarya</taxon>
        <taxon>Ascomycota</taxon>
        <taxon>Pezizomycotina</taxon>
        <taxon>Sordariomycetes</taxon>
        <taxon>Sordariomycetidae</taxon>
        <taxon>Sordariales</taxon>
        <taxon>Chaetomiaceae</taxon>
        <taxon>Staphylotrichum</taxon>
    </lineage>
</organism>
<dbReference type="InterPro" id="IPR016040">
    <property type="entry name" value="NAD(P)-bd_dom"/>
</dbReference>
<feature type="domain" description="NAD(P)-binding" evidence="4">
    <location>
        <begin position="50"/>
        <end position="117"/>
    </location>
</feature>
<keyword evidence="2" id="KW-0521">NADP</keyword>
<accession>A0AAD4ET03</accession>
<comment type="similarity">
    <text evidence="1">Belongs to the NmrA-type oxidoreductase family. Isoflavone reductase subfamily.</text>
</comment>